<proteinExistence type="predicted"/>
<dbReference type="PROSITE" id="PS50113">
    <property type="entry name" value="PAC"/>
    <property type="match status" value="1"/>
</dbReference>
<dbReference type="Pfam" id="PF00072">
    <property type="entry name" value="Response_reg"/>
    <property type="match status" value="1"/>
</dbReference>
<keyword evidence="5" id="KW-0597">Phosphoprotein</keyword>
<dbReference type="Pfam" id="PF00158">
    <property type="entry name" value="Sigma54_activat"/>
    <property type="match status" value="1"/>
</dbReference>
<dbReference type="Gene3D" id="3.40.50.300">
    <property type="entry name" value="P-loop containing nucleotide triphosphate hydrolases"/>
    <property type="match status" value="1"/>
</dbReference>
<feature type="domain" description="Response regulatory" evidence="7">
    <location>
        <begin position="7"/>
        <end position="123"/>
    </location>
</feature>
<dbReference type="PROSITE" id="PS50112">
    <property type="entry name" value="PAS"/>
    <property type="match status" value="1"/>
</dbReference>
<dbReference type="Gene3D" id="1.10.10.60">
    <property type="entry name" value="Homeodomain-like"/>
    <property type="match status" value="1"/>
</dbReference>
<dbReference type="SMART" id="SM00448">
    <property type="entry name" value="REC"/>
    <property type="match status" value="1"/>
</dbReference>
<evidence type="ECO:0000256" key="3">
    <source>
        <dbReference type="ARBA" id="ARBA00023015"/>
    </source>
</evidence>
<evidence type="ECO:0000256" key="1">
    <source>
        <dbReference type="ARBA" id="ARBA00022741"/>
    </source>
</evidence>
<keyword evidence="2" id="KW-0067">ATP-binding</keyword>
<gene>
    <name evidence="10" type="ORF">HY912_14220</name>
</gene>
<feature type="modified residue" description="4-aspartylphosphate" evidence="5">
    <location>
        <position position="58"/>
    </location>
</feature>
<comment type="caution">
    <text evidence="10">The sequence shown here is derived from an EMBL/GenBank/DDBJ whole genome shotgun (WGS) entry which is preliminary data.</text>
</comment>
<dbReference type="SUPFAM" id="SSF46689">
    <property type="entry name" value="Homeodomain-like"/>
    <property type="match status" value="1"/>
</dbReference>
<dbReference type="InterPro" id="IPR027417">
    <property type="entry name" value="P-loop_NTPase"/>
</dbReference>
<dbReference type="CDD" id="cd00009">
    <property type="entry name" value="AAA"/>
    <property type="match status" value="1"/>
</dbReference>
<dbReference type="PRINTS" id="PR01590">
    <property type="entry name" value="HTHFIS"/>
</dbReference>
<dbReference type="InterPro" id="IPR002197">
    <property type="entry name" value="HTH_Fis"/>
</dbReference>
<organism evidence="10 11">
    <name type="scientific">Desulfomonile tiedjei</name>
    <dbReference type="NCBI Taxonomy" id="2358"/>
    <lineage>
        <taxon>Bacteria</taxon>
        <taxon>Pseudomonadati</taxon>
        <taxon>Thermodesulfobacteriota</taxon>
        <taxon>Desulfomonilia</taxon>
        <taxon>Desulfomonilales</taxon>
        <taxon>Desulfomonilaceae</taxon>
        <taxon>Desulfomonile</taxon>
    </lineage>
</organism>
<dbReference type="InterPro" id="IPR009057">
    <property type="entry name" value="Homeodomain-like_sf"/>
</dbReference>
<dbReference type="SUPFAM" id="SSF52172">
    <property type="entry name" value="CheY-like"/>
    <property type="match status" value="1"/>
</dbReference>
<dbReference type="InterPro" id="IPR013656">
    <property type="entry name" value="PAS_4"/>
</dbReference>
<dbReference type="Pfam" id="PF02954">
    <property type="entry name" value="HTH_8"/>
    <property type="match status" value="1"/>
</dbReference>
<dbReference type="Pfam" id="PF08448">
    <property type="entry name" value="PAS_4"/>
    <property type="match status" value="1"/>
</dbReference>
<dbReference type="Proteomes" id="UP000807825">
    <property type="component" value="Unassembled WGS sequence"/>
</dbReference>
<keyword evidence="4" id="KW-0804">Transcription</keyword>
<dbReference type="CDD" id="cd00156">
    <property type="entry name" value="REC"/>
    <property type="match status" value="1"/>
</dbReference>
<dbReference type="InterPro" id="IPR025944">
    <property type="entry name" value="Sigma_54_int_dom_CS"/>
</dbReference>
<evidence type="ECO:0000256" key="2">
    <source>
        <dbReference type="ARBA" id="ARBA00022840"/>
    </source>
</evidence>
<dbReference type="InterPro" id="IPR000014">
    <property type="entry name" value="PAS"/>
</dbReference>
<dbReference type="GO" id="GO:0000160">
    <property type="term" value="P:phosphorelay signal transduction system"/>
    <property type="evidence" value="ECO:0007669"/>
    <property type="project" value="InterPro"/>
</dbReference>
<dbReference type="SUPFAM" id="SSF55785">
    <property type="entry name" value="PYP-like sensor domain (PAS domain)"/>
    <property type="match status" value="1"/>
</dbReference>
<reference evidence="10" key="1">
    <citation type="submission" date="2020-07" db="EMBL/GenBank/DDBJ databases">
        <title>Huge and variable diversity of episymbiotic CPR bacteria and DPANN archaea in groundwater ecosystems.</title>
        <authorList>
            <person name="He C.Y."/>
            <person name="Keren R."/>
            <person name="Whittaker M."/>
            <person name="Farag I.F."/>
            <person name="Doudna J."/>
            <person name="Cate J.H.D."/>
            <person name="Banfield J.F."/>
        </authorList>
    </citation>
    <scope>NUCLEOTIDE SEQUENCE</scope>
    <source>
        <strain evidence="10">NC_groundwater_1664_Pr3_B-0.1um_52_9</strain>
    </source>
</reference>
<evidence type="ECO:0000313" key="10">
    <source>
        <dbReference type="EMBL" id="MBI5250642.1"/>
    </source>
</evidence>
<feature type="domain" description="Sigma-54 factor interaction" evidence="6">
    <location>
        <begin position="273"/>
        <end position="499"/>
    </location>
</feature>
<dbReference type="InterPro" id="IPR001789">
    <property type="entry name" value="Sig_transdc_resp-reg_receiver"/>
</dbReference>
<dbReference type="InterPro" id="IPR025662">
    <property type="entry name" value="Sigma_54_int_dom_ATP-bd_1"/>
</dbReference>
<evidence type="ECO:0000256" key="4">
    <source>
        <dbReference type="ARBA" id="ARBA00023163"/>
    </source>
</evidence>
<dbReference type="PANTHER" id="PTHR32071">
    <property type="entry name" value="TRANSCRIPTIONAL REGULATORY PROTEIN"/>
    <property type="match status" value="1"/>
</dbReference>
<accession>A0A9D6V7V8</accession>
<dbReference type="PROSITE" id="PS50045">
    <property type="entry name" value="SIGMA54_INTERACT_4"/>
    <property type="match status" value="1"/>
</dbReference>
<evidence type="ECO:0000259" key="9">
    <source>
        <dbReference type="PROSITE" id="PS50113"/>
    </source>
</evidence>
<feature type="domain" description="PAS" evidence="8">
    <location>
        <begin position="143"/>
        <end position="213"/>
    </location>
</feature>
<dbReference type="FunFam" id="3.40.50.300:FF:000006">
    <property type="entry name" value="DNA-binding transcriptional regulator NtrC"/>
    <property type="match status" value="1"/>
</dbReference>
<dbReference type="SUPFAM" id="SSF52540">
    <property type="entry name" value="P-loop containing nucleoside triphosphate hydrolases"/>
    <property type="match status" value="1"/>
</dbReference>
<dbReference type="InterPro" id="IPR035965">
    <property type="entry name" value="PAS-like_dom_sf"/>
</dbReference>
<dbReference type="SMART" id="SM00382">
    <property type="entry name" value="AAA"/>
    <property type="match status" value="1"/>
</dbReference>
<dbReference type="EMBL" id="JACRDE010000370">
    <property type="protein sequence ID" value="MBI5250642.1"/>
    <property type="molecule type" value="Genomic_DNA"/>
</dbReference>
<dbReference type="InterPro" id="IPR002078">
    <property type="entry name" value="Sigma_54_int"/>
</dbReference>
<dbReference type="Gene3D" id="1.10.8.60">
    <property type="match status" value="1"/>
</dbReference>
<evidence type="ECO:0000313" key="11">
    <source>
        <dbReference type="Proteomes" id="UP000807825"/>
    </source>
</evidence>
<keyword evidence="1" id="KW-0547">Nucleotide-binding</keyword>
<sequence length="584" mass="65597">MNVKSLKVLLVEDNPVDAEFLQEELAQNNSHFKIYHVDTLGQAVKALPGREFDVMLLDLGLPDSRGIDTFLRAHSAAPNVPIVVLSGLDDEFLGIEAVGQGAQDYLVKGKTDSSILSRSLNHAVQRQQLLTDRRQAEKALRRSEERFRAVFEAALDCIYIKDRSLRYTHVNPAMERLFEVPTSRFIGRTDEEILGVEVSSYSKEVETRVLQGEFIEDEHTRRIAGVPLTFIEVRVPIRDSANNIIGLAGIARDVTERSKRDFRVSEQQEDYPSPIMQKTLARIRVAADREATILLLGESGSGKDYLARYVHEHSRRVNGPFFAINCAAVAPELAESELFGHERGAFTGAHGRKRGLLELAEGGTLLLNEIGELSLPLQAKLLTFLDTRQFTRVGGEKNISVNARLIAATNRDLEAEVEEGRFRRDLFYRLNVISVVVPALRERKEDIPSIVREIAAQLRHELQLSAEPHIDSSVMASLVSYNWPGNVRELRNVLERALMLSNSTVIETSHLGMDNSARRDWSINVTFPEDRSLNDVTREVKSSLVNEALRRSRGSRQGAARLLGISRYSLKHYMNSLDLGWGDD</sequence>
<dbReference type="InterPro" id="IPR058031">
    <property type="entry name" value="AAA_lid_NorR"/>
</dbReference>
<dbReference type="Pfam" id="PF25601">
    <property type="entry name" value="AAA_lid_14"/>
    <property type="match status" value="1"/>
</dbReference>
<dbReference type="Gene3D" id="3.40.50.2300">
    <property type="match status" value="1"/>
</dbReference>
<dbReference type="NCBIfam" id="TIGR00229">
    <property type="entry name" value="sensory_box"/>
    <property type="match status" value="1"/>
</dbReference>
<evidence type="ECO:0000259" key="6">
    <source>
        <dbReference type="PROSITE" id="PS50045"/>
    </source>
</evidence>
<dbReference type="PROSITE" id="PS50110">
    <property type="entry name" value="RESPONSE_REGULATORY"/>
    <property type="match status" value="1"/>
</dbReference>
<dbReference type="InterPro" id="IPR000700">
    <property type="entry name" value="PAS-assoc_C"/>
</dbReference>
<dbReference type="GO" id="GO:0006355">
    <property type="term" value="P:regulation of DNA-templated transcription"/>
    <property type="evidence" value="ECO:0007669"/>
    <property type="project" value="InterPro"/>
</dbReference>
<dbReference type="AlphaFoldDB" id="A0A9D6V7V8"/>
<dbReference type="GO" id="GO:0005524">
    <property type="term" value="F:ATP binding"/>
    <property type="evidence" value="ECO:0007669"/>
    <property type="project" value="UniProtKB-KW"/>
</dbReference>
<dbReference type="GO" id="GO:0043565">
    <property type="term" value="F:sequence-specific DNA binding"/>
    <property type="evidence" value="ECO:0007669"/>
    <property type="project" value="InterPro"/>
</dbReference>
<protein>
    <submittedName>
        <fullName evidence="10">Sigma 54-interacting transcriptional regulator</fullName>
    </submittedName>
</protein>
<dbReference type="PROSITE" id="PS00688">
    <property type="entry name" value="SIGMA54_INTERACT_3"/>
    <property type="match status" value="1"/>
</dbReference>
<evidence type="ECO:0000259" key="8">
    <source>
        <dbReference type="PROSITE" id="PS50112"/>
    </source>
</evidence>
<dbReference type="PROSITE" id="PS00675">
    <property type="entry name" value="SIGMA54_INTERACT_1"/>
    <property type="match status" value="1"/>
</dbReference>
<keyword evidence="3" id="KW-0805">Transcription regulation</keyword>
<evidence type="ECO:0000256" key="5">
    <source>
        <dbReference type="PROSITE-ProRule" id="PRU00169"/>
    </source>
</evidence>
<evidence type="ECO:0000259" key="7">
    <source>
        <dbReference type="PROSITE" id="PS50110"/>
    </source>
</evidence>
<dbReference type="Gene3D" id="3.30.450.20">
    <property type="entry name" value="PAS domain"/>
    <property type="match status" value="1"/>
</dbReference>
<feature type="domain" description="PAC" evidence="9">
    <location>
        <begin position="203"/>
        <end position="266"/>
    </location>
</feature>
<name>A0A9D6V7V8_9BACT</name>
<dbReference type="InterPro" id="IPR003593">
    <property type="entry name" value="AAA+_ATPase"/>
</dbReference>
<dbReference type="InterPro" id="IPR011006">
    <property type="entry name" value="CheY-like_superfamily"/>
</dbReference>